<dbReference type="Gene3D" id="3.40.720.10">
    <property type="entry name" value="Alkaline Phosphatase, subunit A"/>
    <property type="match status" value="1"/>
</dbReference>
<dbReference type="RefSeq" id="WP_376981936.1">
    <property type="nucleotide sequence ID" value="NZ_JBHLSV010000020.1"/>
</dbReference>
<dbReference type="PANTHER" id="PTHR10151:SF120">
    <property type="entry name" value="BIS(5'-ADENOSYL)-TRIPHOSPHATASE"/>
    <property type="match status" value="1"/>
</dbReference>
<protein>
    <submittedName>
        <fullName evidence="1">Alkaline phosphatase family protein</fullName>
    </submittedName>
</protein>
<name>A0ABV6RDT8_9MICO</name>
<accession>A0ABV6RDT8</accession>
<dbReference type="EMBL" id="JBHLSV010000020">
    <property type="protein sequence ID" value="MFC0675161.1"/>
    <property type="molecule type" value="Genomic_DNA"/>
</dbReference>
<dbReference type="SUPFAM" id="SSF53649">
    <property type="entry name" value="Alkaline phosphatase-like"/>
    <property type="match status" value="1"/>
</dbReference>
<dbReference type="Proteomes" id="UP001589793">
    <property type="component" value="Unassembled WGS sequence"/>
</dbReference>
<reference evidence="1 2" key="1">
    <citation type="submission" date="2024-09" db="EMBL/GenBank/DDBJ databases">
        <authorList>
            <person name="Sun Q."/>
            <person name="Mori K."/>
        </authorList>
    </citation>
    <scope>NUCLEOTIDE SEQUENCE [LARGE SCALE GENOMIC DNA]</scope>
    <source>
        <strain evidence="1 2">CICC 10874</strain>
    </source>
</reference>
<evidence type="ECO:0000313" key="2">
    <source>
        <dbReference type="Proteomes" id="UP001589793"/>
    </source>
</evidence>
<dbReference type="InterPro" id="IPR017850">
    <property type="entry name" value="Alkaline_phosphatase_core_sf"/>
</dbReference>
<evidence type="ECO:0000313" key="1">
    <source>
        <dbReference type="EMBL" id="MFC0675161.1"/>
    </source>
</evidence>
<dbReference type="Pfam" id="PF01663">
    <property type="entry name" value="Phosphodiest"/>
    <property type="match status" value="1"/>
</dbReference>
<comment type="caution">
    <text evidence="1">The sequence shown here is derived from an EMBL/GenBank/DDBJ whole genome shotgun (WGS) entry which is preliminary data.</text>
</comment>
<proteinExistence type="predicted"/>
<dbReference type="PANTHER" id="PTHR10151">
    <property type="entry name" value="ECTONUCLEOTIDE PYROPHOSPHATASE/PHOSPHODIESTERASE"/>
    <property type="match status" value="1"/>
</dbReference>
<gene>
    <name evidence="1" type="ORF">ACFFF6_14450</name>
</gene>
<organism evidence="1 2">
    <name type="scientific">Brachybacterium hainanense</name>
    <dbReference type="NCBI Taxonomy" id="1541174"/>
    <lineage>
        <taxon>Bacteria</taxon>
        <taxon>Bacillati</taxon>
        <taxon>Actinomycetota</taxon>
        <taxon>Actinomycetes</taxon>
        <taxon>Micrococcales</taxon>
        <taxon>Dermabacteraceae</taxon>
        <taxon>Brachybacterium</taxon>
    </lineage>
</organism>
<keyword evidence="2" id="KW-1185">Reference proteome</keyword>
<dbReference type="InterPro" id="IPR002591">
    <property type="entry name" value="Phosphodiest/P_Trfase"/>
</dbReference>
<sequence length="379" mass="40450">MPAPEPLAPGLLSAPFAGTAQPAMLDVLADLLPEPGRSLSGRDVVVLADGLGSELLRDHHALAPTLRRAAEATRTIRTVAPATTATAMTSLLTGAPPVRHGVLGYTVIDPEHGTALNQLTGDGPRVDPTAWMPLPTLGERSERKAVQVGPAVHAGSHLTRMAYRGWDFLGHRRGGDRVEAVRTALHRAGRDGLVLLHADDVDHAGHRHGTRSAPWREALEDLDALLAALLRRLPRGTRLHLTADHGMVDVEPSARLDPTRVPGVRERIDLMAGESRARWIRCRGGADDAAELHALLREGLGDAVLVLSREEVIAEGVLGPAGEQPAAHVRARMGDVLLLARGRTTLIDPTLPTPRHPEVGVHGSLTPREARVPLLSLEV</sequence>